<keyword evidence="2" id="KW-1185">Reference proteome</keyword>
<comment type="caution">
    <text evidence="1">The sequence shown here is derived from an EMBL/GenBank/DDBJ whole genome shotgun (WGS) entry which is preliminary data.</text>
</comment>
<protein>
    <submittedName>
        <fullName evidence="1">Uncharacterized protein</fullName>
    </submittedName>
</protein>
<gene>
    <name evidence="1" type="ORF">J2851_004783</name>
</gene>
<evidence type="ECO:0000313" key="2">
    <source>
        <dbReference type="Proteomes" id="UP000781958"/>
    </source>
</evidence>
<dbReference type="EMBL" id="JAGINP010000019">
    <property type="protein sequence ID" value="MBP2294980.1"/>
    <property type="molecule type" value="Genomic_DNA"/>
</dbReference>
<proteinExistence type="predicted"/>
<accession>A0ABS4SR12</accession>
<sequence>MEDRLIRFAGHRWNNRPRAAAPDPKETGRISGVSWIVAAVSHTKPMLRVLAAGFGFDGIAGPLGIARAGEPLRVLLLGRSIHLWARSRRGCLCGLLGGRFAEPRLPTGSTARRVVKRHEGWSSAGVRAAIRSDQSTLNAQSWRTCVTPEKARNASATSFPTFGKNATRPTSTVVAASRHSIEDRSGTQRIARPESLLETVVGRQQQFLRAIGRL</sequence>
<dbReference type="Proteomes" id="UP000781958">
    <property type="component" value="Unassembled WGS sequence"/>
</dbReference>
<name>A0ABS4SR12_9PROT</name>
<dbReference type="RefSeq" id="WP_425514322.1">
    <property type="nucleotide sequence ID" value="NZ_JAGINP010000019.1"/>
</dbReference>
<evidence type="ECO:0000313" key="1">
    <source>
        <dbReference type="EMBL" id="MBP2294980.1"/>
    </source>
</evidence>
<reference evidence="1 2" key="1">
    <citation type="submission" date="2021-03" db="EMBL/GenBank/DDBJ databases">
        <title>Genomic Encyclopedia of Type Strains, Phase III (KMG-III): the genomes of soil and plant-associated and newly described type strains.</title>
        <authorList>
            <person name="Whitman W."/>
        </authorList>
    </citation>
    <scope>NUCLEOTIDE SEQUENCE [LARGE SCALE GENOMIC DNA]</scope>
    <source>
        <strain evidence="1 2">IMMIB AFH-6</strain>
    </source>
</reference>
<organism evidence="1 2">
    <name type="scientific">Azospirillum rugosum</name>
    <dbReference type="NCBI Taxonomy" id="416170"/>
    <lineage>
        <taxon>Bacteria</taxon>
        <taxon>Pseudomonadati</taxon>
        <taxon>Pseudomonadota</taxon>
        <taxon>Alphaproteobacteria</taxon>
        <taxon>Rhodospirillales</taxon>
        <taxon>Azospirillaceae</taxon>
        <taxon>Azospirillum</taxon>
    </lineage>
</organism>